<reference evidence="1 2" key="1">
    <citation type="journal article" date="2017" name="Nat. Microbiol.">
        <title>Natural product diversity associated with the nematode symbionts Photorhabdus and Xenorhabdus.</title>
        <authorList>
            <person name="Tobias N.J."/>
            <person name="Wolff H."/>
            <person name="Djahanschiri B."/>
            <person name="Grundmann F."/>
            <person name="Kronenwerth M."/>
            <person name="Shi Y.M."/>
            <person name="Simonyi S."/>
            <person name="Grun P."/>
            <person name="Shapiro-Ilan D."/>
            <person name="Pidot S.J."/>
            <person name="Stinear T.P."/>
            <person name="Ebersberger I."/>
            <person name="Bode H.B."/>
        </authorList>
    </citation>
    <scope>NUCLEOTIDE SEQUENCE [LARGE SCALE GENOMIC DNA]</scope>
    <source>
        <strain evidence="1 2">DSM 22670</strain>
    </source>
</reference>
<comment type="caution">
    <text evidence="1">The sequence shown here is derived from an EMBL/GenBank/DDBJ whole genome shotgun (WGS) entry which is preliminary data.</text>
</comment>
<organism evidence="1 2">
    <name type="scientific">Xenorhabdus ishibashii</name>
    <dbReference type="NCBI Taxonomy" id="1034471"/>
    <lineage>
        <taxon>Bacteria</taxon>
        <taxon>Pseudomonadati</taxon>
        <taxon>Pseudomonadota</taxon>
        <taxon>Gammaproteobacteria</taxon>
        <taxon>Enterobacterales</taxon>
        <taxon>Morganellaceae</taxon>
        <taxon>Xenorhabdus</taxon>
    </lineage>
</organism>
<gene>
    <name evidence="1" type="ORF">Xish_02265</name>
</gene>
<evidence type="ECO:0000313" key="2">
    <source>
        <dbReference type="Proteomes" id="UP000222168"/>
    </source>
</evidence>
<keyword evidence="2" id="KW-1185">Reference proteome</keyword>
<name>A0A2D0KHY4_9GAMM</name>
<evidence type="ECO:0000313" key="1">
    <source>
        <dbReference type="EMBL" id="PHM63036.1"/>
    </source>
</evidence>
<protein>
    <submittedName>
        <fullName evidence="1">Uncharacterized protein</fullName>
    </submittedName>
</protein>
<sequence>MCPVFLDRYITTAVAGIQQWFTTAEYYHGLSHLHQMFCNIPTQCRLAKLSSVNCHG</sequence>
<proteinExistence type="predicted"/>
<dbReference type="AlphaFoldDB" id="A0A2D0KHY4"/>
<accession>A0A2D0KHY4</accession>
<dbReference type="EMBL" id="NJAK01000001">
    <property type="protein sequence ID" value="PHM63036.1"/>
    <property type="molecule type" value="Genomic_DNA"/>
</dbReference>
<dbReference type="Proteomes" id="UP000222168">
    <property type="component" value="Unassembled WGS sequence"/>
</dbReference>